<reference evidence="1" key="2">
    <citation type="submission" date="2020-09" db="EMBL/GenBank/DDBJ databases">
        <authorList>
            <person name="Sun Q."/>
            <person name="Zhou Y."/>
        </authorList>
    </citation>
    <scope>NUCLEOTIDE SEQUENCE</scope>
    <source>
        <strain evidence="1">CGMCC 1.12777</strain>
    </source>
</reference>
<reference evidence="1" key="1">
    <citation type="journal article" date="2014" name="Int. J. Syst. Evol. Microbiol.">
        <title>Complete genome sequence of Corynebacterium casei LMG S-19264T (=DSM 44701T), isolated from a smear-ripened cheese.</title>
        <authorList>
            <consortium name="US DOE Joint Genome Institute (JGI-PGF)"/>
            <person name="Walter F."/>
            <person name="Albersmeier A."/>
            <person name="Kalinowski J."/>
            <person name="Ruckert C."/>
        </authorList>
    </citation>
    <scope>NUCLEOTIDE SEQUENCE</scope>
    <source>
        <strain evidence="1">CGMCC 1.12777</strain>
    </source>
</reference>
<organism evidence="1 2">
    <name type="scientific">Pullulanibacillus pueri</name>
    <dbReference type="NCBI Taxonomy" id="1437324"/>
    <lineage>
        <taxon>Bacteria</taxon>
        <taxon>Bacillati</taxon>
        <taxon>Bacillota</taxon>
        <taxon>Bacilli</taxon>
        <taxon>Bacillales</taxon>
        <taxon>Sporolactobacillaceae</taxon>
        <taxon>Pullulanibacillus</taxon>
    </lineage>
</organism>
<protein>
    <submittedName>
        <fullName evidence="1">Uncharacterized protein</fullName>
    </submittedName>
</protein>
<evidence type="ECO:0000313" key="1">
    <source>
        <dbReference type="EMBL" id="GGH85129.1"/>
    </source>
</evidence>
<evidence type="ECO:0000313" key="2">
    <source>
        <dbReference type="Proteomes" id="UP000656813"/>
    </source>
</evidence>
<dbReference type="AlphaFoldDB" id="A0A8J2ZYE7"/>
<dbReference type="EMBL" id="BMFV01000025">
    <property type="protein sequence ID" value="GGH85129.1"/>
    <property type="molecule type" value="Genomic_DNA"/>
</dbReference>
<proteinExistence type="predicted"/>
<dbReference type="RefSeq" id="WP_188498182.1">
    <property type="nucleotide sequence ID" value="NZ_BMFV01000025.1"/>
</dbReference>
<keyword evidence="2" id="KW-1185">Reference proteome</keyword>
<gene>
    <name evidence="1" type="ORF">GCM10007096_29800</name>
</gene>
<name>A0A8J2ZYE7_9BACL</name>
<sequence>MREGVAAMDARDFDELIATATRVKTEAERRGNEWLARQCQREIEWATEKKAAATAN</sequence>
<comment type="caution">
    <text evidence="1">The sequence shown here is derived from an EMBL/GenBank/DDBJ whole genome shotgun (WGS) entry which is preliminary data.</text>
</comment>
<dbReference type="Proteomes" id="UP000656813">
    <property type="component" value="Unassembled WGS sequence"/>
</dbReference>
<accession>A0A8J2ZYE7</accession>